<evidence type="ECO:0000313" key="14">
    <source>
        <dbReference type="EMBL" id="SKA01542.1"/>
    </source>
</evidence>
<evidence type="ECO:0000256" key="4">
    <source>
        <dbReference type="ARBA" id="ARBA00022490"/>
    </source>
</evidence>
<gene>
    <name evidence="11" type="primary">gltX</name>
    <name evidence="14" type="ORF">SAMN02745118_02519</name>
</gene>
<dbReference type="GO" id="GO:0004818">
    <property type="term" value="F:glutamate-tRNA ligase activity"/>
    <property type="evidence" value="ECO:0007669"/>
    <property type="project" value="UniProtKB-UniRule"/>
</dbReference>
<organism evidence="14 15">
    <name type="scientific">Selenihalanaerobacter shriftii</name>
    <dbReference type="NCBI Taxonomy" id="142842"/>
    <lineage>
        <taxon>Bacteria</taxon>
        <taxon>Bacillati</taxon>
        <taxon>Bacillota</taxon>
        <taxon>Clostridia</taxon>
        <taxon>Halanaerobiales</taxon>
        <taxon>Halobacteroidaceae</taxon>
        <taxon>Selenihalanaerobacter</taxon>
    </lineage>
</organism>
<dbReference type="InterPro" id="IPR008925">
    <property type="entry name" value="aa_tRNA-synth_I_cd-bd_sf"/>
</dbReference>
<keyword evidence="8 11" id="KW-0648">Protein biosynthesis</keyword>
<accession>A0A1T4QCS7</accession>
<comment type="subunit">
    <text evidence="3 11">Monomer.</text>
</comment>
<sequence length="488" mass="56258">MSDIRVRFAPSPTGQIHIGNIRTALFNWLYARKNNGTFILRIEDTDQTRSTAEFEDVIHREMEWLGLDWDEGVKAGGDYGPYRQSERLEIYEEYVEKLIEEDKAYYCYCTTEELDAMREEAKTKGEAPKYNGKCRGLCEEKRERLEDEGREPVVRFKLPEEEEQIVVDDVIYGDVEFSSTVLDDFVIVKSDGIPTYNFAVVIDDHLMDISHVIRGEDHLSNTPKQILIYKALGLKSPKFAHLSMILGEDKSKLSKRSGEAYVYVSQYRKQGYLPDALINFLSLLGWSPKNDEEIFTVDEIINKFSMDRVTKSSAVFDVEKLNWMNGHYIKEAELEDIVELALPYLQEAGYADKELSQEEYEIIKDIVDLVRDSLDYVAQIVDYVDIFFGELKYEDQEEAVDCFQEEGVELVLKTLKERLGDLEDYDPDSILEELRAILKNLPVGGRLFYHPSRYAITGKGSGPELYHVIAILGKEETLKRLDKALDLI</sequence>
<keyword evidence="9 11" id="KW-0030">Aminoacyl-tRNA synthetase</keyword>
<evidence type="ECO:0000256" key="7">
    <source>
        <dbReference type="ARBA" id="ARBA00022840"/>
    </source>
</evidence>
<dbReference type="InterPro" id="IPR020752">
    <property type="entry name" value="Glu-tRNA-synth_I_codon-bd_sub1"/>
</dbReference>
<dbReference type="Proteomes" id="UP000190625">
    <property type="component" value="Unassembled WGS sequence"/>
</dbReference>
<dbReference type="Gene3D" id="1.10.8.70">
    <property type="entry name" value="Glutamate-tRNA synthetase, class I, anticodon-binding domain 1"/>
    <property type="match status" value="1"/>
</dbReference>
<dbReference type="STRING" id="142842.SAMN02745118_02519"/>
<evidence type="ECO:0000256" key="11">
    <source>
        <dbReference type="HAMAP-Rule" id="MF_00022"/>
    </source>
</evidence>
<proteinExistence type="inferred from homology"/>
<dbReference type="InterPro" id="IPR014729">
    <property type="entry name" value="Rossmann-like_a/b/a_fold"/>
</dbReference>
<evidence type="ECO:0000259" key="13">
    <source>
        <dbReference type="Pfam" id="PF19269"/>
    </source>
</evidence>
<dbReference type="HAMAP" id="MF_00022">
    <property type="entry name" value="Glu_tRNA_synth_type1"/>
    <property type="match status" value="1"/>
</dbReference>
<dbReference type="FunFam" id="3.40.50.620:FF:000007">
    <property type="entry name" value="Glutamate--tRNA ligase"/>
    <property type="match status" value="1"/>
</dbReference>
<dbReference type="InterPro" id="IPR020751">
    <property type="entry name" value="aa-tRNA-synth_I_codon-bd_sub2"/>
</dbReference>
<dbReference type="InterPro" id="IPR004527">
    <property type="entry name" value="Glu-tRNA-ligase_bac/mito"/>
</dbReference>
<feature type="short sequence motif" description="'HIGH' region" evidence="11">
    <location>
        <begin position="10"/>
        <end position="20"/>
    </location>
</feature>
<name>A0A1T4QCS7_9FIRM</name>
<dbReference type="EMBL" id="FUWM01000026">
    <property type="protein sequence ID" value="SKA01542.1"/>
    <property type="molecule type" value="Genomic_DNA"/>
</dbReference>
<dbReference type="GO" id="GO:0005524">
    <property type="term" value="F:ATP binding"/>
    <property type="evidence" value="ECO:0007669"/>
    <property type="project" value="UniProtKB-UniRule"/>
</dbReference>
<comment type="subcellular location">
    <subcellularLocation>
        <location evidence="1 11">Cytoplasm</location>
    </subcellularLocation>
</comment>
<comment type="similarity">
    <text evidence="2 11">Belongs to the class-I aminoacyl-tRNA synthetase family. Glutamate--tRNA ligase type 1 subfamily.</text>
</comment>
<keyword evidence="7 11" id="KW-0067">ATP-binding</keyword>
<feature type="domain" description="Glutamyl/glutaminyl-tRNA synthetase class Ib catalytic" evidence="12">
    <location>
        <begin position="4"/>
        <end position="323"/>
    </location>
</feature>
<comment type="catalytic activity">
    <reaction evidence="10 11">
        <text>tRNA(Glu) + L-glutamate + ATP = L-glutamyl-tRNA(Glu) + AMP + diphosphate</text>
        <dbReference type="Rhea" id="RHEA:23540"/>
        <dbReference type="Rhea" id="RHEA-COMP:9663"/>
        <dbReference type="Rhea" id="RHEA-COMP:9680"/>
        <dbReference type="ChEBI" id="CHEBI:29985"/>
        <dbReference type="ChEBI" id="CHEBI:30616"/>
        <dbReference type="ChEBI" id="CHEBI:33019"/>
        <dbReference type="ChEBI" id="CHEBI:78442"/>
        <dbReference type="ChEBI" id="CHEBI:78520"/>
        <dbReference type="ChEBI" id="CHEBI:456215"/>
        <dbReference type="EC" id="6.1.1.17"/>
    </reaction>
</comment>
<dbReference type="Pfam" id="PF00749">
    <property type="entry name" value="tRNA-synt_1c"/>
    <property type="match status" value="1"/>
</dbReference>
<evidence type="ECO:0000259" key="12">
    <source>
        <dbReference type="Pfam" id="PF00749"/>
    </source>
</evidence>
<dbReference type="OrthoDB" id="9807503at2"/>
<dbReference type="GO" id="GO:0005829">
    <property type="term" value="C:cytosol"/>
    <property type="evidence" value="ECO:0007669"/>
    <property type="project" value="TreeGrafter"/>
</dbReference>
<dbReference type="GO" id="GO:0006424">
    <property type="term" value="P:glutamyl-tRNA aminoacylation"/>
    <property type="evidence" value="ECO:0007669"/>
    <property type="project" value="UniProtKB-UniRule"/>
</dbReference>
<dbReference type="InterPro" id="IPR045462">
    <property type="entry name" value="aa-tRNA-synth_I_cd-bd"/>
</dbReference>
<keyword evidence="5 11" id="KW-0436">Ligase</keyword>
<evidence type="ECO:0000256" key="9">
    <source>
        <dbReference type="ARBA" id="ARBA00023146"/>
    </source>
</evidence>
<dbReference type="NCBIfam" id="TIGR00464">
    <property type="entry name" value="gltX_bact"/>
    <property type="match status" value="1"/>
</dbReference>
<dbReference type="InterPro" id="IPR049940">
    <property type="entry name" value="GluQ/Sye"/>
</dbReference>
<keyword evidence="4 11" id="KW-0963">Cytoplasm</keyword>
<dbReference type="PANTHER" id="PTHR43311">
    <property type="entry name" value="GLUTAMATE--TRNA LIGASE"/>
    <property type="match status" value="1"/>
</dbReference>
<evidence type="ECO:0000256" key="6">
    <source>
        <dbReference type="ARBA" id="ARBA00022741"/>
    </source>
</evidence>
<dbReference type="GO" id="GO:0000049">
    <property type="term" value="F:tRNA binding"/>
    <property type="evidence" value="ECO:0007669"/>
    <property type="project" value="InterPro"/>
</dbReference>
<evidence type="ECO:0000256" key="5">
    <source>
        <dbReference type="ARBA" id="ARBA00022598"/>
    </source>
</evidence>
<dbReference type="InterPro" id="IPR001412">
    <property type="entry name" value="aa-tRNA-synth_I_CS"/>
</dbReference>
<dbReference type="CDD" id="cd00808">
    <property type="entry name" value="GluRS_core"/>
    <property type="match status" value="1"/>
</dbReference>
<keyword evidence="15" id="KW-1185">Reference proteome</keyword>
<dbReference type="Gene3D" id="1.10.10.350">
    <property type="match status" value="1"/>
</dbReference>
<dbReference type="SUPFAM" id="SSF48163">
    <property type="entry name" value="An anticodon-binding domain of class I aminoacyl-tRNA synthetases"/>
    <property type="match status" value="1"/>
</dbReference>
<dbReference type="InterPro" id="IPR033910">
    <property type="entry name" value="GluRS_core"/>
</dbReference>
<evidence type="ECO:0000313" key="15">
    <source>
        <dbReference type="Proteomes" id="UP000190625"/>
    </source>
</evidence>
<dbReference type="Pfam" id="PF19269">
    <property type="entry name" value="Anticodon_2"/>
    <property type="match status" value="1"/>
</dbReference>
<dbReference type="GO" id="GO:0008270">
    <property type="term" value="F:zinc ion binding"/>
    <property type="evidence" value="ECO:0007669"/>
    <property type="project" value="InterPro"/>
</dbReference>
<comment type="caution">
    <text evidence="11">Lacks conserved residue(s) required for the propagation of feature annotation.</text>
</comment>
<dbReference type="PANTHER" id="PTHR43311:SF2">
    <property type="entry name" value="GLUTAMATE--TRNA LIGASE, MITOCHONDRIAL-RELATED"/>
    <property type="match status" value="1"/>
</dbReference>
<feature type="binding site" evidence="11">
    <location>
        <position position="255"/>
    </location>
    <ligand>
        <name>ATP</name>
        <dbReference type="ChEBI" id="CHEBI:30616"/>
    </ligand>
</feature>
<keyword evidence="6 11" id="KW-0547">Nucleotide-binding</keyword>
<protein>
    <recommendedName>
        <fullName evidence="11">Glutamate--tRNA ligase</fullName>
        <ecNumber evidence="11">6.1.1.17</ecNumber>
    </recommendedName>
    <alternativeName>
        <fullName evidence="11">Glutamyl-tRNA synthetase</fullName>
        <shortName evidence="11">GluRS</shortName>
    </alternativeName>
</protein>
<reference evidence="15" key="1">
    <citation type="submission" date="2017-02" db="EMBL/GenBank/DDBJ databases">
        <authorList>
            <person name="Varghese N."/>
            <person name="Submissions S."/>
        </authorList>
    </citation>
    <scope>NUCLEOTIDE SEQUENCE [LARGE SCALE GENOMIC DNA]</scope>
    <source>
        <strain evidence="15">ATCC BAA-73</strain>
    </source>
</reference>
<evidence type="ECO:0000256" key="1">
    <source>
        <dbReference type="ARBA" id="ARBA00004496"/>
    </source>
</evidence>
<dbReference type="Gene3D" id="3.40.50.620">
    <property type="entry name" value="HUPs"/>
    <property type="match status" value="1"/>
</dbReference>
<evidence type="ECO:0000256" key="10">
    <source>
        <dbReference type="ARBA" id="ARBA00048351"/>
    </source>
</evidence>
<feature type="domain" description="Aminoacyl-tRNA synthetase class I anticodon-binding" evidence="13">
    <location>
        <begin position="337"/>
        <end position="485"/>
    </location>
</feature>
<dbReference type="InterPro" id="IPR020058">
    <property type="entry name" value="Glu/Gln-tRNA-synth_Ib_cat-dom"/>
</dbReference>
<dbReference type="SUPFAM" id="SSF52374">
    <property type="entry name" value="Nucleotidylyl transferase"/>
    <property type="match status" value="1"/>
</dbReference>
<feature type="short sequence motif" description="'KMSKS' region" evidence="11">
    <location>
        <begin position="252"/>
        <end position="256"/>
    </location>
</feature>
<dbReference type="AlphaFoldDB" id="A0A1T4QCS7"/>
<comment type="function">
    <text evidence="11">Catalyzes the attachment of glutamate to tRNA(Glu) in a two-step reaction: glutamate is first activated by ATP to form Glu-AMP and then transferred to the acceptor end of tRNA(Glu).</text>
</comment>
<dbReference type="InterPro" id="IPR000924">
    <property type="entry name" value="Glu/Gln-tRNA-synth"/>
</dbReference>
<dbReference type="EC" id="6.1.1.17" evidence="11"/>
<evidence type="ECO:0000256" key="3">
    <source>
        <dbReference type="ARBA" id="ARBA00011245"/>
    </source>
</evidence>
<evidence type="ECO:0000256" key="2">
    <source>
        <dbReference type="ARBA" id="ARBA00007894"/>
    </source>
</evidence>
<evidence type="ECO:0000256" key="8">
    <source>
        <dbReference type="ARBA" id="ARBA00022917"/>
    </source>
</evidence>
<dbReference type="PROSITE" id="PS00178">
    <property type="entry name" value="AA_TRNA_LIGASE_I"/>
    <property type="match status" value="1"/>
</dbReference>
<dbReference type="PRINTS" id="PR00987">
    <property type="entry name" value="TRNASYNTHGLU"/>
</dbReference>
<dbReference type="RefSeq" id="WP_078810943.1">
    <property type="nucleotide sequence ID" value="NZ_FUWM01000026.1"/>
</dbReference>